<evidence type="ECO:0000313" key="4">
    <source>
        <dbReference type="EMBL" id="ARN24072.1"/>
    </source>
</evidence>
<evidence type="ECO:0000256" key="2">
    <source>
        <dbReference type="ARBA" id="ARBA00022840"/>
    </source>
</evidence>
<evidence type="ECO:0000256" key="1">
    <source>
        <dbReference type="ARBA" id="ARBA00022741"/>
    </source>
</evidence>
<dbReference type="Pfam" id="PF01636">
    <property type="entry name" value="APH"/>
    <property type="match status" value="1"/>
</dbReference>
<dbReference type="SUPFAM" id="SSF56112">
    <property type="entry name" value="Protein kinase-like (PK-like)"/>
    <property type="match status" value="1"/>
</dbReference>
<dbReference type="Gene3D" id="3.30.200.20">
    <property type="entry name" value="Phosphorylase Kinase, domain 1"/>
    <property type="match status" value="1"/>
</dbReference>
<gene>
    <name evidence="4" type="ORF">A4W93_26790</name>
</gene>
<dbReference type="AlphaFoldDB" id="A0A1W6LIH4"/>
<proteinExistence type="predicted"/>
<dbReference type="PANTHER" id="PTHR33540:SF1">
    <property type="entry name" value="N-ACETYLMURAMATE_N-ACETYLGLUCOSAMINE KINASE"/>
    <property type="match status" value="1"/>
</dbReference>
<dbReference type="InterPro" id="IPR011009">
    <property type="entry name" value="Kinase-like_dom_sf"/>
</dbReference>
<keyword evidence="4" id="KW-0808">Transferase</keyword>
<dbReference type="Gene3D" id="3.90.1200.10">
    <property type="match status" value="1"/>
</dbReference>
<dbReference type="Proteomes" id="UP000193427">
    <property type="component" value="Chromosome"/>
</dbReference>
<evidence type="ECO:0000313" key="5">
    <source>
        <dbReference type="Proteomes" id="UP000193427"/>
    </source>
</evidence>
<dbReference type="KEGG" id="rgu:A4W93_26790"/>
<dbReference type="PANTHER" id="PTHR33540">
    <property type="entry name" value="TRNA THREONYLCARBAMOYLADENOSINE BIOSYNTHESIS PROTEIN TSAE"/>
    <property type="match status" value="1"/>
</dbReference>
<sequence length="342" mass="38345">MAWADPQREAAFTQWLGELAPAHGIDTASVRSASADASFRRYFRVDTANGPRIVMDAPPAQEDCRPFVHVAGLLRSAGLNAPEVIAWDEARGFMLLSDLGDRTYLSVLDDSNAKALYGDAIGALVRLQGIAAQGQVPAYDRPLLTREVQLFPDWYIARHINTQLSTDEETRLAQCVELILQNNLAQPAVLVHRDFHSRNLMVSGEPGTAANPGVLDFQDAVWGPITYDLASLLRDAYVELEEEVQIDFAVRYWERARKAGLPVPEDFGHFWRDFEWMGLQRHLKVLGIFARLSHRDGKDAYLKDLPLVWKYAHHVATRYNGLGPLAHLLERLAGTARVEGFY</sequence>
<organism evidence="4 5">
    <name type="scientific">Piscinibacter gummiphilus</name>
    <dbReference type="NCBI Taxonomy" id="946333"/>
    <lineage>
        <taxon>Bacteria</taxon>
        <taxon>Pseudomonadati</taxon>
        <taxon>Pseudomonadota</taxon>
        <taxon>Betaproteobacteria</taxon>
        <taxon>Burkholderiales</taxon>
        <taxon>Sphaerotilaceae</taxon>
        <taxon>Piscinibacter</taxon>
    </lineage>
</organism>
<name>A0A1W6LIH4_9BURK</name>
<keyword evidence="1" id="KW-0547">Nucleotide-binding</keyword>
<dbReference type="EMBL" id="CP015118">
    <property type="protein sequence ID" value="ARN24072.1"/>
    <property type="molecule type" value="Genomic_DNA"/>
</dbReference>
<keyword evidence="2" id="KW-0067">ATP-binding</keyword>
<feature type="domain" description="Aminoglycoside phosphotransferase" evidence="3">
    <location>
        <begin position="30"/>
        <end position="257"/>
    </location>
</feature>
<dbReference type="STRING" id="946333.A4W93_26790"/>
<dbReference type="GO" id="GO:0016740">
    <property type="term" value="F:transferase activity"/>
    <property type="evidence" value="ECO:0007669"/>
    <property type="project" value="UniProtKB-KW"/>
</dbReference>
<keyword evidence="5" id="KW-1185">Reference proteome</keyword>
<protein>
    <submittedName>
        <fullName evidence="4">Aminoglycoside phosphotransferase</fullName>
    </submittedName>
</protein>
<dbReference type="GO" id="GO:0005524">
    <property type="term" value="F:ATP binding"/>
    <property type="evidence" value="ECO:0007669"/>
    <property type="project" value="UniProtKB-KW"/>
</dbReference>
<accession>A0A1W6LIH4</accession>
<reference evidence="4 5" key="1">
    <citation type="submission" date="2016-04" db="EMBL/GenBank/DDBJ databases">
        <title>Complete genome sequence of natural rubber-degrading, novel Gram-negative bacterium, Rhizobacter gummiphilus strain NS21.</title>
        <authorList>
            <person name="Tabata M."/>
            <person name="Kasai D."/>
            <person name="Fukuda M."/>
        </authorList>
    </citation>
    <scope>NUCLEOTIDE SEQUENCE [LARGE SCALE GENOMIC DNA]</scope>
    <source>
        <strain evidence="4 5">NS21</strain>
    </source>
</reference>
<evidence type="ECO:0000259" key="3">
    <source>
        <dbReference type="Pfam" id="PF01636"/>
    </source>
</evidence>
<dbReference type="InterPro" id="IPR002575">
    <property type="entry name" value="Aminoglycoside_PTrfase"/>
</dbReference>